<keyword evidence="4" id="KW-0720">Serine protease</keyword>
<evidence type="ECO:0000256" key="2">
    <source>
        <dbReference type="ARBA" id="ARBA00022670"/>
    </source>
</evidence>
<dbReference type="CDD" id="cd07560">
    <property type="entry name" value="Peptidase_S41_CPP"/>
    <property type="match status" value="1"/>
</dbReference>
<dbReference type="InterPro" id="IPR001478">
    <property type="entry name" value="PDZ"/>
</dbReference>
<gene>
    <name evidence="6" type="ORF">LCGC14_2129770</name>
</gene>
<organism evidence="6">
    <name type="scientific">marine sediment metagenome</name>
    <dbReference type="NCBI Taxonomy" id="412755"/>
    <lineage>
        <taxon>unclassified sequences</taxon>
        <taxon>metagenomes</taxon>
        <taxon>ecological metagenomes</taxon>
    </lineage>
</organism>
<feature type="domain" description="PDZ" evidence="5">
    <location>
        <begin position="81"/>
        <end position="159"/>
    </location>
</feature>
<dbReference type="Gene3D" id="3.30.750.44">
    <property type="match status" value="1"/>
</dbReference>
<evidence type="ECO:0000259" key="5">
    <source>
        <dbReference type="PROSITE" id="PS50106"/>
    </source>
</evidence>
<dbReference type="Pfam" id="PF03572">
    <property type="entry name" value="Peptidase_S41"/>
    <property type="match status" value="1"/>
</dbReference>
<sequence length="400" mass="42191">MSLGVALAIALSGVVGYTLGDSGDGGGTTTVQITDEIGFGILEEIYAILEEDFVNPEALDPELLKIGAINGILQALGDPHTVYIDPESYELGVDVISGTFQGIGAQVEQDPVTGAIVIVTPFRDSPAENAGVRAGDIVRTVDGESTDGWTVAQAVRRIRGPEGTEVALGIEHSDGSTEDVSITRGTIVIPTVFTPPIEDEAGNPVSDLAYIELQQFTDQAVTDLGEELERIVEEGYGGVILDLRRNPGGGLDATIRTADMFLDDGVIIIEVSREGEESVTSANPGGPATEIPVVLLVGPGSASGSEVLACALRDNDRATLVGEQTFGKGSVNHLRELSDNGALYVTIARWECPNGEQIEAVGIEPDVEIVFTEEDIEADRDVQLFAAIDYMRENLTRAAP</sequence>
<dbReference type="InterPro" id="IPR004447">
    <property type="entry name" value="Peptidase_S41A"/>
</dbReference>
<protein>
    <recommendedName>
        <fullName evidence="5">PDZ domain-containing protein</fullName>
    </recommendedName>
</protein>
<dbReference type="AlphaFoldDB" id="A0A0F9GEU0"/>
<evidence type="ECO:0000313" key="6">
    <source>
        <dbReference type="EMBL" id="KKL67960.1"/>
    </source>
</evidence>
<dbReference type="PANTHER" id="PTHR32060:SF30">
    <property type="entry name" value="CARBOXY-TERMINAL PROCESSING PROTEASE CTPA"/>
    <property type="match status" value="1"/>
</dbReference>
<comment type="similarity">
    <text evidence="1">Belongs to the peptidase S41A family.</text>
</comment>
<dbReference type="GO" id="GO:0004175">
    <property type="term" value="F:endopeptidase activity"/>
    <property type="evidence" value="ECO:0007669"/>
    <property type="project" value="TreeGrafter"/>
</dbReference>
<dbReference type="Pfam" id="PF17820">
    <property type="entry name" value="PDZ_6"/>
    <property type="match status" value="1"/>
</dbReference>
<dbReference type="InterPro" id="IPR005151">
    <property type="entry name" value="Tail-specific_protease"/>
</dbReference>
<dbReference type="SUPFAM" id="SSF50156">
    <property type="entry name" value="PDZ domain-like"/>
    <property type="match status" value="1"/>
</dbReference>
<dbReference type="SMART" id="SM00228">
    <property type="entry name" value="PDZ"/>
    <property type="match status" value="1"/>
</dbReference>
<dbReference type="PANTHER" id="PTHR32060">
    <property type="entry name" value="TAIL-SPECIFIC PROTEASE"/>
    <property type="match status" value="1"/>
</dbReference>
<name>A0A0F9GEU0_9ZZZZ</name>
<dbReference type="InterPro" id="IPR036034">
    <property type="entry name" value="PDZ_sf"/>
</dbReference>
<dbReference type="CDD" id="cd06782">
    <property type="entry name" value="cpPDZ_CPP-like"/>
    <property type="match status" value="1"/>
</dbReference>
<dbReference type="InterPro" id="IPR029045">
    <property type="entry name" value="ClpP/crotonase-like_dom_sf"/>
</dbReference>
<dbReference type="GO" id="GO:0007165">
    <property type="term" value="P:signal transduction"/>
    <property type="evidence" value="ECO:0007669"/>
    <property type="project" value="TreeGrafter"/>
</dbReference>
<dbReference type="EMBL" id="LAZR01026684">
    <property type="protein sequence ID" value="KKL67960.1"/>
    <property type="molecule type" value="Genomic_DNA"/>
</dbReference>
<dbReference type="Gene3D" id="3.90.226.10">
    <property type="entry name" value="2-enoyl-CoA Hydratase, Chain A, domain 1"/>
    <property type="match status" value="1"/>
</dbReference>
<evidence type="ECO:0000256" key="4">
    <source>
        <dbReference type="ARBA" id="ARBA00022825"/>
    </source>
</evidence>
<comment type="caution">
    <text evidence="6">The sequence shown here is derived from an EMBL/GenBank/DDBJ whole genome shotgun (WGS) entry which is preliminary data.</text>
</comment>
<dbReference type="Gene3D" id="2.30.42.10">
    <property type="match status" value="1"/>
</dbReference>
<dbReference type="GO" id="GO:0006508">
    <property type="term" value="P:proteolysis"/>
    <property type="evidence" value="ECO:0007669"/>
    <property type="project" value="UniProtKB-KW"/>
</dbReference>
<reference evidence="6" key="1">
    <citation type="journal article" date="2015" name="Nature">
        <title>Complex archaea that bridge the gap between prokaryotes and eukaryotes.</title>
        <authorList>
            <person name="Spang A."/>
            <person name="Saw J.H."/>
            <person name="Jorgensen S.L."/>
            <person name="Zaremba-Niedzwiedzka K."/>
            <person name="Martijn J."/>
            <person name="Lind A.E."/>
            <person name="van Eijk R."/>
            <person name="Schleper C."/>
            <person name="Guy L."/>
            <person name="Ettema T.J."/>
        </authorList>
    </citation>
    <scope>NUCLEOTIDE SEQUENCE</scope>
</reference>
<dbReference type="PROSITE" id="PS50106">
    <property type="entry name" value="PDZ"/>
    <property type="match status" value="1"/>
</dbReference>
<keyword evidence="2" id="KW-0645">Protease</keyword>
<dbReference type="GO" id="GO:0030288">
    <property type="term" value="C:outer membrane-bounded periplasmic space"/>
    <property type="evidence" value="ECO:0007669"/>
    <property type="project" value="TreeGrafter"/>
</dbReference>
<dbReference type="InterPro" id="IPR041489">
    <property type="entry name" value="PDZ_6"/>
</dbReference>
<dbReference type="SMART" id="SM00245">
    <property type="entry name" value="TSPc"/>
    <property type="match status" value="1"/>
</dbReference>
<dbReference type="GO" id="GO:0008236">
    <property type="term" value="F:serine-type peptidase activity"/>
    <property type="evidence" value="ECO:0007669"/>
    <property type="project" value="UniProtKB-KW"/>
</dbReference>
<proteinExistence type="inferred from homology"/>
<accession>A0A0F9GEU0</accession>
<evidence type="ECO:0000256" key="1">
    <source>
        <dbReference type="ARBA" id="ARBA00009179"/>
    </source>
</evidence>
<evidence type="ECO:0000256" key="3">
    <source>
        <dbReference type="ARBA" id="ARBA00022801"/>
    </source>
</evidence>
<dbReference type="NCBIfam" id="TIGR00225">
    <property type="entry name" value="prc"/>
    <property type="match status" value="1"/>
</dbReference>
<dbReference type="SUPFAM" id="SSF52096">
    <property type="entry name" value="ClpP/crotonase"/>
    <property type="match status" value="1"/>
</dbReference>
<keyword evidence="3" id="KW-0378">Hydrolase</keyword>